<evidence type="ECO:0000313" key="1">
    <source>
        <dbReference type="EMBL" id="CAI3971086.1"/>
    </source>
</evidence>
<sequence length="66" mass="7569">MTVHDAIREWPNLKFSRKKEILEKIIDCYLQAEDANEDAESEILSIIRSAALLEQDDFFGTEGLQA</sequence>
<gene>
    <name evidence="1" type="ORF">ORM20_00032</name>
</gene>
<accession>A0A9N6WTJ4</accession>
<name>A0A9N6WTJ4_9VIRU</name>
<organism evidence="1">
    <name type="scientific">Ochrobactrum phage ORM_20</name>
    <dbReference type="NCBI Taxonomy" id="2985243"/>
    <lineage>
        <taxon>Viruses</taxon>
    </lineage>
</organism>
<protein>
    <submittedName>
        <fullName evidence="1">Uncharacterized protein</fullName>
    </submittedName>
</protein>
<proteinExistence type="predicted"/>
<dbReference type="EMBL" id="OX359470">
    <property type="protein sequence ID" value="CAI3971086.1"/>
    <property type="molecule type" value="Genomic_DNA"/>
</dbReference>
<reference evidence="1" key="1">
    <citation type="submission" date="2022-10" db="EMBL/GenBank/DDBJ databases">
        <authorList>
            <person name="Meaden S."/>
        </authorList>
    </citation>
    <scope>NUCLEOTIDE SEQUENCE</scope>
</reference>